<dbReference type="PANTHER" id="PTHR10039">
    <property type="entry name" value="AMELOGENIN"/>
    <property type="match status" value="1"/>
</dbReference>
<keyword evidence="5" id="KW-1185">Reference proteome</keyword>
<dbReference type="OrthoDB" id="195446at2759"/>
<evidence type="ECO:0000256" key="2">
    <source>
        <dbReference type="SAM" id="MobiDB-lite"/>
    </source>
</evidence>
<dbReference type="InterPro" id="IPR002110">
    <property type="entry name" value="Ankyrin_rpt"/>
</dbReference>
<sequence>MERLSRQLNKRQILQTLKHLPSHNQLDEAYDDVIKRIDAQGEDIAALAKRALSWIVLARRPLTASELCCALAVELETEELDTANLFEIRDIQSICAGLVNVEEERRIVGLVHNTAQTFLEPLVDRWNLNARKDIAETCLTYLAFQEFRTGRSTGEKALRERFQKNDFFMYAAEYWSEHLRPVETEIARLACSFLLQKGSYESAAQAMYLMQNLRYVRRIFKKLDAYSYRTMTAAQFVANEGFYGVMEVFLKQLGDRVTTTLNTEAGANRYGTPLAIAAAHEDTAMIELLIRHGSRDGEAVLQKAIRETRVVSVRHLLDLGITANAVDSDGHSALINAVTTGSLNLVQLLLDRHADIRFCDSNLPNGTALIAAILNGHAHLIPVLLQAGADLRAGTMYHDNSVEAAAESSDIRFLEALLDATNSMTMDERSKLLGGSLCVAAARGNSAAIITLLEAGADPDSVRQSSSAIESAAQGKHHEVLSLLTNAGANTQGRTLDEILEDSKDDVPTNGSQSDSDDDYDSEVLSLPSCTKTMEGTDSEMDDSEHEGHAARESLRSLVNKAEGRNVDIHGTRKKEAEKKERQRIVELHQQARVGTWS</sequence>
<proteinExistence type="predicted"/>
<dbReference type="Pfam" id="PF22939">
    <property type="entry name" value="WHD_GPIID"/>
    <property type="match status" value="1"/>
</dbReference>
<feature type="compositionally biased region" description="Basic and acidic residues" evidence="2">
    <location>
        <begin position="546"/>
        <end position="555"/>
    </location>
</feature>
<dbReference type="InterPro" id="IPR036770">
    <property type="entry name" value="Ankyrin_rpt-contain_sf"/>
</dbReference>
<organism evidence="4 5">
    <name type="scientific">Didymella pomorum</name>
    <dbReference type="NCBI Taxonomy" id="749634"/>
    <lineage>
        <taxon>Eukaryota</taxon>
        <taxon>Fungi</taxon>
        <taxon>Dikarya</taxon>
        <taxon>Ascomycota</taxon>
        <taxon>Pezizomycotina</taxon>
        <taxon>Dothideomycetes</taxon>
        <taxon>Pleosporomycetidae</taxon>
        <taxon>Pleosporales</taxon>
        <taxon>Pleosporineae</taxon>
        <taxon>Didymellaceae</taxon>
        <taxon>Didymella</taxon>
    </lineage>
</organism>
<dbReference type="SUPFAM" id="SSF48403">
    <property type="entry name" value="Ankyrin repeat"/>
    <property type="match status" value="1"/>
</dbReference>
<dbReference type="PROSITE" id="PS50297">
    <property type="entry name" value="ANK_REP_REGION"/>
    <property type="match status" value="1"/>
</dbReference>
<gene>
    <name evidence="4" type="ORF">N0V91_010498</name>
</gene>
<dbReference type="AlphaFoldDB" id="A0A9W9D3G0"/>
<reference evidence="4" key="1">
    <citation type="submission" date="2022-10" db="EMBL/GenBank/DDBJ databases">
        <title>Tapping the CABI collections for fungal endophytes: first genome assemblies for Collariella, Neodidymelliopsis, Ascochyta clinopodiicola, Didymella pomorum, Didymosphaeria variabile, Neocosmospora piperis and Neocucurbitaria cava.</title>
        <authorList>
            <person name="Hill R."/>
        </authorList>
    </citation>
    <scope>NUCLEOTIDE SEQUENCE</scope>
    <source>
        <strain evidence="4">IMI 355091</strain>
    </source>
</reference>
<feature type="region of interest" description="Disordered" evidence="2">
    <location>
        <begin position="499"/>
        <end position="583"/>
    </location>
</feature>
<accession>A0A9W9D3G0</accession>
<keyword evidence="1" id="KW-0040">ANK repeat</keyword>
<feature type="domain" description="GPI inositol-deacylase winged helix" evidence="3">
    <location>
        <begin position="43"/>
        <end position="119"/>
    </location>
</feature>
<feature type="repeat" description="ANK" evidence="1">
    <location>
        <begin position="364"/>
        <end position="396"/>
    </location>
</feature>
<dbReference type="Gene3D" id="1.25.40.20">
    <property type="entry name" value="Ankyrin repeat-containing domain"/>
    <property type="match status" value="1"/>
</dbReference>
<name>A0A9W9D3G0_9PLEO</name>
<evidence type="ECO:0000256" key="1">
    <source>
        <dbReference type="PROSITE-ProRule" id="PRU00023"/>
    </source>
</evidence>
<dbReference type="PROSITE" id="PS50088">
    <property type="entry name" value="ANK_REPEAT"/>
    <property type="match status" value="2"/>
</dbReference>
<protein>
    <recommendedName>
        <fullName evidence="3">GPI inositol-deacylase winged helix domain-containing protein</fullName>
    </recommendedName>
</protein>
<dbReference type="PANTHER" id="PTHR10039:SF15">
    <property type="entry name" value="NACHT DOMAIN-CONTAINING PROTEIN"/>
    <property type="match status" value="1"/>
</dbReference>
<dbReference type="Pfam" id="PF12796">
    <property type="entry name" value="Ank_2"/>
    <property type="match status" value="1"/>
</dbReference>
<feature type="compositionally biased region" description="Basic and acidic residues" evidence="2">
    <location>
        <begin position="562"/>
        <end position="583"/>
    </location>
</feature>
<dbReference type="SMART" id="SM00248">
    <property type="entry name" value="ANK"/>
    <property type="match status" value="7"/>
</dbReference>
<dbReference type="EMBL" id="JAPEVA010000141">
    <property type="protein sequence ID" value="KAJ4398033.1"/>
    <property type="molecule type" value="Genomic_DNA"/>
</dbReference>
<dbReference type="InterPro" id="IPR054471">
    <property type="entry name" value="GPIID_WHD"/>
</dbReference>
<feature type="repeat" description="ANK" evidence="1">
    <location>
        <begin position="329"/>
        <end position="361"/>
    </location>
</feature>
<evidence type="ECO:0000313" key="4">
    <source>
        <dbReference type="EMBL" id="KAJ4398033.1"/>
    </source>
</evidence>
<comment type="caution">
    <text evidence="4">The sequence shown here is derived from an EMBL/GenBank/DDBJ whole genome shotgun (WGS) entry which is preliminary data.</text>
</comment>
<dbReference type="Proteomes" id="UP001140510">
    <property type="component" value="Unassembled WGS sequence"/>
</dbReference>
<evidence type="ECO:0000313" key="5">
    <source>
        <dbReference type="Proteomes" id="UP001140510"/>
    </source>
</evidence>
<evidence type="ECO:0000259" key="3">
    <source>
        <dbReference type="Pfam" id="PF22939"/>
    </source>
</evidence>